<dbReference type="InterPro" id="IPR036389">
    <property type="entry name" value="RNase_III_sf"/>
</dbReference>
<dbReference type="EMBL" id="CAJFCV020000001">
    <property type="protein sequence ID" value="CAG9081207.1"/>
    <property type="molecule type" value="Genomic_DNA"/>
</dbReference>
<dbReference type="Gene3D" id="3.30.160.20">
    <property type="match status" value="1"/>
</dbReference>
<evidence type="ECO:0000313" key="11">
    <source>
        <dbReference type="Proteomes" id="UP000095284"/>
    </source>
</evidence>
<sequence length="385" mass="44465">MFLQRFGRANSSIYQQCRGMREYWRQGYLKDLYHRRELLGADDPLPRSAYPNWNFNTELAAFKHRAGVEDLKKDELTRIMTSPTYFDRAEVIVEQNGESSREDNSIFIDKGEHRLRWQLSAILRHQWPKAPEEYVQGVVDHILTTENLLTISNQLGIQHLVRTLNFPPPKDDVIAAFWALLGAMSGSRVHGFVNEFVLPYLTEVPFEDVLPFREPLPIAEAYLKKVGSCRKVEARIIHSHGEFSAMPLYMVGIYGDEQLVEKAPGEYLSIATDLAAQLSLLKIWDIRWNEQSFSFLNDQIPIHQFEKPNHHLADVVGAETDLSLLSKRELEADPINVFQVADTFENTIRAEVGLPLRRRLRHKFSRGSLAKRSLRRLIKPKVFTI</sequence>
<organism evidence="11 13">
    <name type="scientific">Bursaphelenchus xylophilus</name>
    <name type="common">Pinewood nematode worm</name>
    <name type="synonym">Aphelenchoides xylophilus</name>
    <dbReference type="NCBI Taxonomy" id="6326"/>
    <lineage>
        <taxon>Eukaryota</taxon>
        <taxon>Metazoa</taxon>
        <taxon>Ecdysozoa</taxon>
        <taxon>Nematoda</taxon>
        <taxon>Chromadorea</taxon>
        <taxon>Rhabditida</taxon>
        <taxon>Tylenchina</taxon>
        <taxon>Tylenchomorpha</taxon>
        <taxon>Aphelenchoidea</taxon>
        <taxon>Aphelenchoididae</taxon>
        <taxon>Bursaphelenchus</taxon>
    </lineage>
</organism>
<dbReference type="Proteomes" id="UP000095284">
    <property type="component" value="Unplaced"/>
</dbReference>
<dbReference type="GO" id="GO:1990904">
    <property type="term" value="C:ribonucleoprotein complex"/>
    <property type="evidence" value="ECO:0007669"/>
    <property type="project" value="UniProtKB-KW"/>
</dbReference>
<evidence type="ECO:0000256" key="2">
    <source>
        <dbReference type="ARBA" id="ARBA00022946"/>
    </source>
</evidence>
<evidence type="ECO:0000256" key="6">
    <source>
        <dbReference type="ARBA" id="ARBA00024034"/>
    </source>
</evidence>
<dbReference type="Gene3D" id="1.10.1520.10">
    <property type="entry name" value="Ribonuclease III domain"/>
    <property type="match status" value="1"/>
</dbReference>
<dbReference type="GO" id="GO:0006396">
    <property type="term" value="P:RNA processing"/>
    <property type="evidence" value="ECO:0007669"/>
    <property type="project" value="InterPro"/>
</dbReference>
<dbReference type="GO" id="GO:0005840">
    <property type="term" value="C:ribosome"/>
    <property type="evidence" value="ECO:0007669"/>
    <property type="project" value="UniProtKB-KW"/>
</dbReference>
<name>A0A1I7S1N7_BURXY</name>
<dbReference type="GO" id="GO:0004525">
    <property type="term" value="F:ribonuclease III activity"/>
    <property type="evidence" value="ECO:0007669"/>
    <property type="project" value="InterPro"/>
</dbReference>
<dbReference type="eggNOG" id="KOG3769">
    <property type="taxonomic scope" value="Eukaryota"/>
</dbReference>
<dbReference type="OrthoDB" id="444135at2759"/>
<comment type="subcellular location">
    <subcellularLocation>
        <location evidence="1">Mitochondrion</location>
    </subcellularLocation>
</comment>
<keyword evidence="4" id="KW-0496">Mitochondrion</keyword>
<keyword evidence="3" id="KW-0689">Ribosomal protein</keyword>
<evidence type="ECO:0000256" key="5">
    <source>
        <dbReference type="ARBA" id="ARBA00023274"/>
    </source>
</evidence>
<dbReference type="AlphaFoldDB" id="A0A1I7S1N7"/>
<keyword evidence="12" id="KW-1185">Reference proteome</keyword>
<dbReference type="SUPFAM" id="SSF69065">
    <property type="entry name" value="RNase III domain-like"/>
    <property type="match status" value="1"/>
</dbReference>
<evidence type="ECO:0000259" key="9">
    <source>
        <dbReference type="Pfam" id="PF22935"/>
    </source>
</evidence>
<accession>A0A1I7S1N7</accession>
<evidence type="ECO:0000256" key="7">
    <source>
        <dbReference type="ARBA" id="ARBA00035187"/>
    </source>
</evidence>
<keyword evidence="2" id="KW-0809">Transit peptide</keyword>
<dbReference type="GO" id="GO:0005739">
    <property type="term" value="C:mitochondrion"/>
    <property type="evidence" value="ECO:0007669"/>
    <property type="project" value="UniProtKB-SubCell"/>
</dbReference>
<dbReference type="InterPro" id="IPR044444">
    <property type="entry name" value="Ribosomal_mL44_DSRM_metazoa"/>
</dbReference>
<proteinExistence type="inferred from homology"/>
<evidence type="ECO:0000259" key="8">
    <source>
        <dbReference type="Pfam" id="PF22892"/>
    </source>
</evidence>
<evidence type="ECO:0000256" key="4">
    <source>
        <dbReference type="ARBA" id="ARBA00023128"/>
    </source>
</evidence>
<reference evidence="10" key="2">
    <citation type="submission" date="2020-09" db="EMBL/GenBank/DDBJ databases">
        <authorList>
            <person name="Kikuchi T."/>
        </authorList>
    </citation>
    <scope>NUCLEOTIDE SEQUENCE</scope>
    <source>
        <strain evidence="10">Ka4C1</strain>
    </source>
</reference>
<keyword evidence="5" id="KW-0687">Ribonucleoprotein</keyword>
<dbReference type="GO" id="GO:0003725">
    <property type="term" value="F:double-stranded RNA binding"/>
    <property type="evidence" value="ECO:0007669"/>
    <property type="project" value="InterPro"/>
</dbReference>
<reference evidence="13" key="1">
    <citation type="submission" date="2016-11" db="UniProtKB">
        <authorList>
            <consortium name="WormBaseParasite"/>
        </authorList>
    </citation>
    <scope>IDENTIFICATION</scope>
</reference>
<evidence type="ECO:0000313" key="13">
    <source>
        <dbReference type="WBParaSite" id="BXY_0691500.1"/>
    </source>
</evidence>
<dbReference type="WBParaSite" id="BXY_0691500.1">
    <property type="protein sequence ID" value="BXY_0691500.1"/>
    <property type="gene ID" value="BXY_0691500"/>
</dbReference>
<evidence type="ECO:0000313" key="10">
    <source>
        <dbReference type="EMBL" id="CAD5208366.1"/>
    </source>
</evidence>
<evidence type="ECO:0000313" key="12">
    <source>
        <dbReference type="Proteomes" id="UP000659654"/>
    </source>
</evidence>
<feature type="domain" description="Large ribosomal subunit protein mL44 endonuclease" evidence="9">
    <location>
        <begin position="54"/>
        <end position="184"/>
    </location>
</feature>
<dbReference type="Proteomes" id="UP000659654">
    <property type="component" value="Unassembled WGS sequence"/>
</dbReference>
<dbReference type="EMBL" id="CAJFDI010000001">
    <property type="protein sequence ID" value="CAD5208366.1"/>
    <property type="molecule type" value="Genomic_DNA"/>
</dbReference>
<dbReference type="Proteomes" id="UP000582659">
    <property type="component" value="Unassembled WGS sequence"/>
</dbReference>
<comment type="similarity">
    <text evidence="6">Belongs to the ribonuclease III family. Mitochondrion-specific ribosomal protein mL44 subfamily.</text>
</comment>
<dbReference type="Pfam" id="PF22935">
    <property type="entry name" value="RM44_endonuclase"/>
    <property type="match status" value="1"/>
</dbReference>
<dbReference type="SMR" id="A0A1I7S1N7"/>
<dbReference type="Pfam" id="PF22892">
    <property type="entry name" value="DSRM_MRPL44"/>
    <property type="match status" value="1"/>
</dbReference>
<dbReference type="InterPro" id="IPR055189">
    <property type="entry name" value="RM44_endonuclase"/>
</dbReference>
<evidence type="ECO:0000256" key="1">
    <source>
        <dbReference type="ARBA" id="ARBA00004173"/>
    </source>
</evidence>
<feature type="domain" description="Large ribosomal subunit protein mL44 dsRNA binding" evidence="8">
    <location>
        <begin position="210"/>
        <end position="316"/>
    </location>
</feature>
<evidence type="ECO:0000256" key="3">
    <source>
        <dbReference type="ARBA" id="ARBA00022980"/>
    </source>
</evidence>
<protein>
    <recommendedName>
        <fullName evidence="7">Large ribosomal subunit protein mL44</fullName>
    </recommendedName>
</protein>
<gene>
    <name evidence="10" type="ORF">BXYJ_LOCUS602</name>
</gene>